<proteinExistence type="predicted"/>
<gene>
    <name evidence="2" type="ORF">HUJ06_025937</name>
</gene>
<evidence type="ECO:0000313" key="2">
    <source>
        <dbReference type="EMBL" id="DAD24473.1"/>
    </source>
</evidence>
<name>A0A822XXM1_NELNU</name>
<evidence type="ECO:0000313" key="3">
    <source>
        <dbReference type="Proteomes" id="UP000607653"/>
    </source>
</evidence>
<accession>A0A822XXM1</accession>
<feature type="region of interest" description="Disordered" evidence="1">
    <location>
        <begin position="1"/>
        <end position="25"/>
    </location>
</feature>
<dbReference type="AlphaFoldDB" id="A0A822XXM1"/>
<evidence type="ECO:0000256" key="1">
    <source>
        <dbReference type="SAM" id="MobiDB-lite"/>
    </source>
</evidence>
<dbReference type="Proteomes" id="UP000607653">
    <property type="component" value="Unassembled WGS sequence"/>
</dbReference>
<feature type="compositionally biased region" description="Basic and acidic residues" evidence="1">
    <location>
        <begin position="1"/>
        <end position="22"/>
    </location>
</feature>
<keyword evidence="3" id="KW-1185">Reference proteome</keyword>
<reference evidence="2 3" key="1">
    <citation type="journal article" date="2020" name="Mol. Biol. Evol.">
        <title>Distinct Expression and Methylation Patterns for Genes with Different Fates following a Single Whole-Genome Duplication in Flowering Plants.</title>
        <authorList>
            <person name="Shi T."/>
            <person name="Rahmani R.S."/>
            <person name="Gugger P.F."/>
            <person name="Wang M."/>
            <person name="Li H."/>
            <person name="Zhang Y."/>
            <person name="Li Z."/>
            <person name="Wang Q."/>
            <person name="Van de Peer Y."/>
            <person name="Marchal K."/>
            <person name="Chen J."/>
        </authorList>
    </citation>
    <scope>NUCLEOTIDE SEQUENCE [LARGE SCALE GENOMIC DNA]</scope>
    <source>
        <tissue evidence="2">Leaf</tissue>
    </source>
</reference>
<comment type="caution">
    <text evidence="2">The sequence shown here is derived from an EMBL/GenBank/DDBJ whole genome shotgun (WGS) entry which is preliminary data.</text>
</comment>
<protein>
    <submittedName>
        <fullName evidence="2">Uncharacterized protein</fullName>
    </submittedName>
</protein>
<organism evidence="2 3">
    <name type="scientific">Nelumbo nucifera</name>
    <name type="common">Sacred lotus</name>
    <dbReference type="NCBI Taxonomy" id="4432"/>
    <lineage>
        <taxon>Eukaryota</taxon>
        <taxon>Viridiplantae</taxon>
        <taxon>Streptophyta</taxon>
        <taxon>Embryophyta</taxon>
        <taxon>Tracheophyta</taxon>
        <taxon>Spermatophyta</taxon>
        <taxon>Magnoliopsida</taxon>
        <taxon>Proteales</taxon>
        <taxon>Nelumbonaceae</taxon>
        <taxon>Nelumbo</taxon>
    </lineage>
</organism>
<sequence>MGCSRREENETANQREREKKSEMAAQAPAELLHSLCSSLQHLRMHLQLRFPPQYLEFVYSIFWILVSRVP</sequence>
<dbReference type="EMBL" id="DUZY01000001">
    <property type="protein sequence ID" value="DAD24473.1"/>
    <property type="molecule type" value="Genomic_DNA"/>
</dbReference>